<dbReference type="PANTHER" id="PTHR47657:SF12">
    <property type="entry name" value="ZN(II)2CYS6 TRANSCRIPTION FACTOR (EUROFUNG)"/>
    <property type="match status" value="1"/>
</dbReference>
<comment type="caution">
    <text evidence="1">The sequence shown here is derived from an EMBL/GenBank/DDBJ whole genome shotgun (WGS) entry which is preliminary data.</text>
</comment>
<sequence>MQQTGAHTFAFAIWCMPEFIGQAIQHSCAKAALLALGSHHLCSITRSSALEQLSQSHLTKACAKLNEAIRDFSEDNADAVLASSVMLGWSTGEKCQYARILQGTSAIMRQAKERGYQCGLNVLSGELEPLPVQNRRIVVAYLGFSEDDLIHMRPLSTGLQRLLASSSHVEVCTAARALLDFMRNLRLKRVADPVEQMETFNTIKSWIPWAPVATLGLGWRSIPILTMMCFYHTVSIAAESYLPAAVKAVFPHKRTQVIGRIYTALADMKPSSGDLPVTQAEIDEALDQVTICMVYAVRYRTQNIGRW</sequence>
<dbReference type="PANTHER" id="PTHR47657">
    <property type="entry name" value="STEROL REGULATORY ELEMENT-BINDING PROTEIN ECM22"/>
    <property type="match status" value="1"/>
</dbReference>
<dbReference type="AlphaFoldDB" id="A0AAN8A539"/>
<reference evidence="1" key="1">
    <citation type="submission" date="2023-08" db="EMBL/GenBank/DDBJ databases">
        <title>Black Yeasts Isolated from many extreme environments.</title>
        <authorList>
            <person name="Coleine C."/>
            <person name="Stajich J.E."/>
            <person name="Selbmann L."/>
        </authorList>
    </citation>
    <scope>NUCLEOTIDE SEQUENCE</scope>
    <source>
        <strain evidence="1">CCFEE 5810</strain>
    </source>
</reference>
<dbReference type="Proteomes" id="UP001310594">
    <property type="component" value="Unassembled WGS sequence"/>
</dbReference>
<accession>A0AAN8A539</accession>
<dbReference type="EMBL" id="JAVRQU010000002">
    <property type="protein sequence ID" value="KAK5706466.1"/>
    <property type="molecule type" value="Genomic_DNA"/>
</dbReference>
<protein>
    <submittedName>
        <fullName evidence="1">Uncharacterized protein</fullName>
    </submittedName>
</protein>
<gene>
    <name evidence="1" type="ORF">LTR97_001454</name>
</gene>
<dbReference type="InterPro" id="IPR052400">
    <property type="entry name" value="Zn2-C6_fungal_TF"/>
</dbReference>
<evidence type="ECO:0000313" key="1">
    <source>
        <dbReference type="EMBL" id="KAK5706466.1"/>
    </source>
</evidence>
<name>A0AAN8A539_9PEZI</name>
<organism evidence="1 2">
    <name type="scientific">Elasticomyces elasticus</name>
    <dbReference type="NCBI Taxonomy" id="574655"/>
    <lineage>
        <taxon>Eukaryota</taxon>
        <taxon>Fungi</taxon>
        <taxon>Dikarya</taxon>
        <taxon>Ascomycota</taxon>
        <taxon>Pezizomycotina</taxon>
        <taxon>Dothideomycetes</taxon>
        <taxon>Dothideomycetidae</taxon>
        <taxon>Mycosphaerellales</taxon>
        <taxon>Teratosphaeriaceae</taxon>
        <taxon>Elasticomyces</taxon>
    </lineage>
</organism>
<proteinExistence type="predicted"/>
<evidence type="ECO:0000313" key="2">
    <source>
        <dbReference type="Proteomes" id="UP001310594"/>
    </source>
</evidence>
<dbReference type="GO" id="GO:0000981">
    <property type="term" value="F:DNA-binding transcription factor activity, RNA polymerase II-specific"/>
    <property type="evidence" value="ECO:0007669"/>
    <property type="project" value="TreeGrafter"/>
</dbReference>